<dbReference type="CDD" id="cd02204">
    <property type="entry name" value="PurL_repeat2"/>
    <property type="match status" value="1"/>
</dbReference>
<feature type="binding site" evidence="8">
    <location>
        <position position="533"/>
    </location>
    <ligand>
        <name>Mg(2+)</name>
        <dbReference type="ChEBI" id="CHEBI:18420"/>
        <label>1</label>
    </ligand>
</feature>
<keyword evidence="5 8" id="KW-0658">Purine biosynthesis</keyword>
<comment type="catalytic activity">
    <reaction evidence="8">
        <text>N(2)-formyl-N(1)-(5-phospho-beta-D-ribosyl)glycinamide + L-glutamine + ATP + H2O = 2-formamido-N(1)-(5-O-phospho-beta-D-ribosyl)acetamidine + L-glutamate + ADP + phosphate + H(+)</text>
        <dbReference type="Rhea" id="RHEA:17129"/>
        <dbReference type="ChEBI" id="CHEBI:15377"/>
        <dbReference type="ChEBI" id="CHEBI:15378"/>
        <dbReference type="ChEBI" id="CHEBI:29985"/>
        <dbReference type="ChEBI" id="CHEBI:30616"/>
        <dbReference type="ChEBI" id="CHEBI:43474"/>
        <dbReference type="ChEBI" id="CHEBI:58359"/>
        <dbReference type="ChEBI" id="CHEBI:147286"/>
        <dbReference type="ChEBI" id="CHEBI:147287"/>
        <dbReference type="ChEBI" id="CHEBI:456216"/>
        <dbReference type="EC" id="6.3.5.3"/>
    </reaction>
</comment>
<accession>A0AAT9GF06</accession>
<feature type="domain" description="PurM-like C-terminal" evidence="10">
    <location>
        <begin position="570"/>
        <end position="708"/>
    </location>
</feature>
<comment type="function">
    <text evidence="8">Part of the phosphoribosylformylglycinamidine synthase complex involved in the purines biosynthetic pathway. Catalyzes the ATP-dependent conversion of formylglycinamide ribonucleotide (FGAR) and glutamine to yield formylglycinamidine ribonucleotide (FGAM) and glutamate. The FGAM synthase complex is composed of three subunits. PurQ produces an ammonia molecule by converting glutamine to glutamate. PurL transfers the ammonia molecule to FGAR to form FGAM in an ATP-dependent manner. PurS interacts with PurQ and PurL and is thought to assist in the transfer of the ammonia molecule from PurQ to PurL.</text>
</comment>
<dbReference type="InterPro" id="IPR016188">
    <property type="entry name" value="PurM-like_N"/>
</dbReference>
<dbReference type="GO" id="GO:0005737">
    <property type="term" value="C:cytoplasm"/>
    <property type="evidence" value="ECO:0007669"/>
    <property type="project" value="UniProtKB-SubCell"/>
</dbReference>
<feature type="binding site" evidence="8">
    <location>
        <position position="236"/>
    </location>
    <ligand>
        <name>substrate</name>
    </ligand>
</feature>
<feature type="binding site" evidence="8">
    <location>
        <position position="112"/>
    </location>
    <ligand>
        <name>substrate</name>
    </ligand>
</feature>
<evidence type="ECO:0000256" key="2">
    <source>
        <dbReference type="ARBA" id="ARBA00022598"/>
    </source>
</evidence>
<dbReference type="InterPro" id="IPR010918">
    <property type="entry name" value="PurM-like_C_dom"/>
</dbReference>
<dbReference type="InterPro" id="IPR036921">
    <property type="entry name" value="PurM-like_N_sf"/>
</dbReference>
<organism evidence="12">
    <name type="scientific">Sediminibacterium sp. KACHI17</name>
    <dbReference type="NCBI Taxonomy" id="1751071"/>
    <lineage>
        <taxon>Bacteria</taxon>
        <taxon>Pseudomonadati</taxon>
        <taxon>Bacteroidota</taxon>
        <taxon>Chitinophagia</taxon>
        <taxon>Chitinophagales</taxon>
        <taxon>Chitinophagaceae</taxon>
        <taxon>Sediminibacterium</taxon>
    </lineage>
</organism>
<feature type="binding site" evidence="8">
    <location>
        <begin position="308"/>
        <end position="310"/>
    </location>
    <ligand>
        <name>substrate</name>
    </ligand>
</feature>
<feature type="active site" evidence="8">
    <location>
        <position position="44"/>
    </location>
</feature>
<evidence type="ECO:0000256" key="3">
    <source>
        <dbReference type="ARBA" id="ARBA00022723"/>
    </source>
</evidence>
<dbReference type="CDD" id="cd02203">
    <property type="entry name" value="PurL_repeat1"/>
    <property type="match status" value="1"/>
</dbReference>
<dbReference type="InterPro" id="IPR041609">
    <property type="entry name" value="PurL_linker"/>
</dbReference>
<dbReference type="GO" id="GO:0004642">
    <property type="term" value="F:phosphoribosylformylglycinamidine synthase activity"/>
    <property type="evidence" value="ECO:0007669"/>
    <property type="project" value="UniProtKB-UniRule"/>
</dbReference>
<evidence type="ECO:0000256" key="6">
    <source>
        <dbReference type="ARBA" id="ARBA00022840"/>
    </source>
</evidence>
<dbReference type="Pfam" id="PF02769">
    <property type="entry name" value="AIRS_C"/>
    <property type="match status" value="2"/>
</dbReference>
<feature type="binding site" evidence="8">
    <location>
        <position position="47"/>
    </location>
    <ligand>
        <name>ATP</name>
        <dbReference type="ChEBI" id="CHEBI:30616"/>
    </ligand>
</feature>
<feature type="binding site" evidence="8">
    <location>
        <position position="113"/>
    </location>
    <ligand>
        <name>Mg(2+)</name>
        <dbReference type="ChEBI" id="CHEBI:18420"/>
        <label>2</label>
    </ligand>
</feature>
<keyword evidence="2 8" id="KW-0436">Ligase</keyword>
<dbReference type="Gene3D" id="3.30.1330.10">
    <property type="entry name" value="PurM-like, N-terminal domain"/>
    <property type="match status" value="2"/>
</dbReference>
<dbReference type="Pfam" id="PF18072">
    <property type="entry name" value="FGAR-AT_linker"/>
    <property type="match status" value="1"/>
</dbReference>
<feature type="binding site" evidence="8">
    <location>
        <position position="89"/>
    </location>
    <ligand>
        <name>Mg(2+)</name>
        <dbReference type="ChEBI" id="CHEBI:18420"/>
        <label>1</label>
    </ligand>
</feature>
<feature type="domain" description="Phosphoribosylformylglycinamidine synthase linker" evidence="11">
    <location>
        <begin position="6"/>
        <end position="48"/>
    </location>
</feature>
<dbReference type="RefSeq" id="WP_353549526.1">
    <property type="nucleotide sequence ID" value="NZ_AP029612.1"/>
</dbReference>
<comment type="subunit">
    <text evidence="8">Monomer. Part of the FGAM synthase complex composed of 1 PurL, 1 PurQ and 2 PurS subunits.</text>
</comment>
<feature type="domain" description="PurM-like N-terminal" evidence="9">
    <location>
        <begin position="71"/>
        <end position="185"/>
    </location>
</feature>
<feature type="binding site" evidence="8">
    <location>
        <position position="535"/>
    </location>
    <ligand>
        <name>substrate</name>
    </ligand>
</feature>
<comment type="similarity">
    <text evidence="8">Belongs to the FGAMS family.</text>
</comment>
<feature type="domain" description="PurM-like N-terminal" evidence="9">
    <location>
        <begin position="440"/>
        <end position="557"/>
    </location>
</feature>
<proteinExistence type="inferred from homology"/>
<evidence type="ECO:0000256" key="1">
    <source>
        <dbReference type="ARBA" id="ARBA00022490"/>
    </source>
</evidence>
<evidence type="ECO:0000256" key="7">
    <source>
        <dbReference type="ARBA" id="ARBA00022842"/>
    </source>
</evidence>
<feature type="binding site" evidence="8">
    <location>
        <position position="87"/>
    </location>
    <ligand>
        <name>ATP</name>
        <dbReference type="ChEBI" id="CHEBI:30616"/>
    </ligand>
</feature>
<comment type="caution">
    <text evidence="8">Lacks conserved residue(s) required for the propagation of feature annotation.</text>
</comment>
<dbReference type="GO" id="GO:0000287">
    <property type="term" value="F:magnesium ion binding"/>
    <property type="evidence" value="ECO:0007669"/>
    <property type="project" value="UniProtKB-UniRule"/>
</dbReference>
<protein>
    <recommendedName>
        <fullName evidence="8">Phosphoribosylformylglycinamidine synthase subunit PurL</fullName>
        <shortName evidence="8">FGAM synthase</shortName>
        <ecNumber evidence="8">6.3.5.3</ecNumber>
    </recommendedName>
    <alternativeName>
        <fullName evidence="8">Formylglycinamide ribonucleotide amidotransferase subunit II</fullName>
        <shortName evidence="8">FGAR amidotransferase II</shortName>
        <shortName evidence="8">FGAR-AT II</shortName>
    </alternativeName>
    <alternativeName>
        <fullName evidence="8">Glutamine amidotransferase PurL</fullName>
    </alternativeName>
    <alternativeName>
        <fullName evidence="8">Phosphoribosylformylglycinamidine synthase subunit II</fullName>
    </alternativeName>
</protein>
<keyword evidence="6 8" id="KW-0067">ATP-binding</keyword>
<dbReference type="InterPro" id="IPR036676">
    <property type="entry name" value="PurM-like_C_sf"/>
</dbReference>
<feature type="active site" description="Proton acceptor" evidence="8">
    <location>
        <position position="91"/>
    </location>
</feature>
<sequence>MEITVQTAEKLRLTAEEFELIKQKLGRTPNFTELCAFSGMWSEHCSYKNSIKWLKTLPRDGGRMLVAAGEENAGLMDMGNGFGVVFKIESHNHPSAIEPFQGAATGVGGIQRDIFTMGARPIASLNSLRFGNLKDKKTQRLLSGVVHGIGHYGNCFGVPTVGGEVYFEDCYHTNPLVNAMSVGIMKAGDMISATAAGIGNPVFFVGSATGKDGIGGASFASADITAESAEELPAVQVGDPFQEKKLLEACLELIDTGAVVGMQDMGAAGIICSTAEMSAKGGVGMRIDLEKVPTRQQNMKAWELLLSESQERMLIVVEKGKEEAVLKVFEKWDLSASNIGEVTGDGLLKFYMHGELEAEIPAHELVLGGGAPQYTREYREPKYFEKINAFNIDTIADVTDLKSVAEQLVQIPNIASKRWVYTQYDSMVGAANTSTNAPSDATVVLAKGTGKGLAVTVDCNSRYVFADPYKGGMIAVAEAARNIVCSGGEPIGVTNCLNFGNPYDPEVYYQFVKAVTGMGDACRKFNTPVTGGNVSFYNQNPDGPVYPTPTIGMVGIVDDVNDKMTLDFKQEGDMIVLIGSQQNDIASSEYLHKLKQVEFSPAPYFDLDQEFKVQQLISSLIKEKKINSAHDISEGGLAITLLESGFHRNLGFSVQADTTAIRKDAFWFGEAQSRVVVSCSADQLKAIEAAAQKADIAITVLGKVTSGNIEVNGDAWGTIDVWKQRYDTAIEKLIN</sequence>
<feature type="binding site" evidence="8">
    <location>
        <position position="532"/>
    </location>
    <ligand>
        <name>ATP</name>
        <dbReference type="ChEBI" id="CHEBI:30616"/>
    </ligand>
</feature>
<dbReference type="PANTHER" id="PTHR43555:SF1">
    <property type="entry name" value="PHOSPHORIBOSYLFORMYLGLYCINAMIDINE SYNTHASE SUBUNIT PURL"/>
    <property type="match status" value="1"/>
</dbReference>
<evidence type="ECO:0000256" key="4">
    <source>
        <dbReference type="ARBA" id="ARBA00022741"/>
    </source>
</evidence>
<comment type="pathway">
    <text evidence="8">Purine metabolism; IMP biosynthesis via de novo pathway; 5-amino-1-(5-phospho-D-ribosyl)imidazole from N(2)-formyl-N(1)-(5-phospho-D-ribosyl)glycinamide: step 1/2.</text>
</comment>
<dbReference type="GO" id="GO:0006189">
    <property type="term" value="P:'de novo' IMP biosynthetic process"/>
    <property type="evidence" value="ECO:0007669"/>
    <property type="project" value="UniProtKB-UniRule"/>
</dbReference>
<dbReference type="SUPFAM" id="SSF55326">
    <property type="entry name" value="PurM N-terminal domain-like"/>
    <property type="match status" value="2"/>
</dbReference>
<dbReference type="InterPro" id="IPR010074">
    <property type="entry name" value="PRibForGlyAmidine_synth_PurL"/>
</dbReference>
<keyword evidence="3 8" id="KW-0479">Metal-binding</keyword>
<evidence type="ECO:0000259" key="9">
    <source>
        <dbReference type="Pfam" id="PF00586"/>
    </source>
</evidence>
<keyword evidence="1 8" id="KW-0963">Cytoplasm</keyword>
<feature type="binding site" evidence="8">
    <location>
        <position position="264"/>
    </location>
    <ligand>
        <name>Mg(2+)</name>
        <dbReference type="ChEBI" id="CHEBI:18420"/>
        <label>2</label>
    </ligand>
</feature>
<dbReference type="FunFam" id="3.30.1330.10:FF:000004">
    <property type="entry name" value="Phosphoribosylformylglycinamidine synthase subunit PurL"/>
    <property type="match status" value="1"/>
</dbReference>
<dbReference type="PANTHER" id="PTHR43555">
    <property type="entry name" value="PHOSPHORIBOSYLFORMYLGLYCINAMIDINE SYNTHASE SUBUNIT PURL"/>
    <property type="match status" value="1"/>
</dbReference>
<dbReference type="AlphaFoldDB" id="A0AAT9GF06"/>
<keyword evidence="4 8" id="KW-0547">Nucleotide-binding</keyword>
<reference evidence="12" key="1">
    <citation type="submission" date="2024-02" db="EMBL/GenBank/DDBJ databases">
        <title>Sediminibacterium planktonica sp. nov. and Sediminibacterium longus sp. nov., isolated from surface lake and river water.</title>
        <authorList>
            <person name="Watanabe K."/>
            <person name="Takemine S."/>
            <person name="Ishii Y."/>
            <person name="Ogata Y."/>
            <person name="Shindo C."/>
            <person name="Suda W."/>
        </authorList>
    </citation>
    <scope>NUCLEOTIDE SEQUENCE</scope>
    <source>
        <strain evidence="12">KACHI17</strain>
    </source>
</reference>
<feature type="binding site" evidence="8">
    <location>
        <begin position="90"/>
        <end position="93"/>
    </location>
    <ligand>
        <name>substrate</name>
    </ligand>
</feature>
<dbReference type="EC" id="6.3.5.3" evidence="8"/>
<evidence type="ECO:0000256" key="8">
    <source>
        <dbReference type="HAMAP-Rule" id="MF_00420"/>
    </source>
</evidence>
<evidence type="ECO:0000259" key="11">
    <source>
        <dbReference type="Pfam" id="PF18072"/>
    </source>
</evidence>
<dbReference type="NCBIfam" id="TIGR01736">
    <property type="entry name" value="FGAM_synth_II"/>
    <property type="match status" value="1"/>
</dbReference>
<feature type="domain" description="PurM-like C-terminal" evidence="10">
    <location>
        <begin position="199"/>
        <end position="350"/>
    </location>
</feature>
<dbReference type="HAMAP" id="MF_00420">
    <property type="entry name" value="PurL_2"/>
    <property type="match status" value="1"/>
</dbReference>
<dbReference type="Gene3D" id="3.90.650.10">
    <property type="entry name" value="PurM-like C-terminal domain"/>
    <property type="match status" value="2"/>
</dbReference>
<dbReference type="Pfam" id="PF00586">
    <property type="entry name" value="AIRS"/>
    <property type="match status" value="2"/>
</dbReference>
<comment type="subcellular location">
    <subcellularLocation>
        <location evidence="8">Cytoplasm</location>
    </subcellularLocation>
</comment>
<dbReference type="NCBIfam" id="NF002290">
    <property type="entry name" value="PRK01213.1"/>
    <property type="match status" value="1"/>
</dbReference>
<evidence type="ECO:0000259" key="10">
    <source>
        <dbReference type="Pfam" id="PF02769"/>
    </source>
</evidence>
<name>A0AAT9GF06_9BACT</name>
<dbReference type="SUPFAM" id="SSF56042">
    <property type="entry name" value="PurM C-terminal domain-like"/>
    <property type="match status" value="2"/>
</dbReference>
<evidence type="ECO:0000313" key="12">
    <source>
        <dbReference type="EMBL" id="BFG69177.1"/>
    </source>
</evidence>
<evidence type="ECO:0000256" key="5">
    <source>
        <dbReference type="ARBA" id="ARBA00022755"/>
    </source>
</evidence>
<dbReference type="PIRSF" id="PIRSF001587">
    <property type="entry name" value="FGAM_synthase_II"/>
    <property type="match status" value="1"/>
</dbReference>
<dbReference type="EMBL" id="AP029612">
    <property type="protein sequence ID" value="BFG69177.1"/>
    <property type="molecule type" value="Genomic_DNA"/>
</dbReference>
<dbReference type="GO" id="GO:0005524">
    <property type="term" value="F:ATP binding"/>
    <property type="evidence" value="ECO:0007669"/>
    <property type="project" value="UniProtKB-UniRule"/>
</dbReference>
<feature type="binding site" evidence="8">
    <location>
        <position position="495"/>
    </location>
    <ligand>
        <name>ATP</name>
        <dbReference type="ChEBI" id="CHEBI:30616"/>
    </ligand>
</feature>
<gene>
    <name evidence="8 12" type="primary">purL</name>
    <name evidence="12" type="ORF">KACHI17_00580</name>
</gene>
<keyword evidence="7 8" id="KW-0460">Magnesium</keyword>